<gene>
    <name evidence="3" type="ORF">CW751_14165</name>
</gene>
<proteinExistence type="predicted"/>
<feature type="compositionally biased region" description="Basic and acidic residues" evidence="1">
    <location>
        <begin position="11"/>
        <end position="21"/>
    </location>
</feature>
<dbReference type="AlphaFoldDB" id="A0A2I0QZ79"/>
<feature type="compositionally biased region" description="Polar residues" evidence="1">
    <location>
        <begin position="44"/>
        <end position="59"/>
    </location>
</feature>
<evidence type="ECO:0000313" key="4">
    <source>
        <dbReference type="Proteomes" id="UP000236654"/>
    </source>
</evidence>
<keyword evidence="2" id="KW-1133">Transmembrane helix</keyword>
<protein>
    <submittedName>
        <fullName evidence="3">Uncharacterized protein</fullName>
    </submittedName>
</protein>
<evidence type="ECO:0000256" key="2">
    <source>
        <dbReference type="SAM" id="Phobius"/>
    </source>
</evidence>
<dbReference type="EMBL" id="PJNI01000022">
    <property type="protein sequence ID" value="PKR79632.1"/>
    <property type="molecule type" value="Genomic_DNA"/>
</dbReference>
<accession>A0A2I0QZ79</accession>
<sequence>MNKKQKTSQVAEKDGKQERKAKSYNTKGNVAEVPEVKKEEQTKDVNLNPSETKSKQVANVQKKTVEQQHKIVTVNKAASQQSETKNADNNTVQNSWVASDYAQPNSQNVEGTEVVDSIQENTAARGGGSGGVALLLLIILCLFPLINLIPVFITDGGITLNFWVTLILNLTLIGAVIFSLLVVLGIVSLA</sequence>
<keyword evidence="2" id="KW-0812">Transmembrane</keyword>
<keyword evidence="4" id="KW-1185">Reference proteome</keyword>
<feature type="region of interest" description="Disordered" evidence="1">
    <location>
        <begin position="1"/>
        <end position="59"/>
    </location>
</feature>
<reference evidence="3 4" key="1">
    <citation type="submission" date="2017-12" db="EMBL/GenBank/DDBJ databases">
        <title>The draft genome sequence of Brumimicrobium saltpan LHR20.</title>
        <authorList>
            <person name="Do Z.-J."/>
            <person name="Luo H.-R."/>
        </authorList>
    </citation>
    <scope>NUCLEOTIDE SEQUENCE [LARGE SCALE GENOMIC DNA]</scope>
    <source>
        <strain evidence="3 4">LHR20</strain>
    </source>
</reference>
<dbReference type="Proteomes" id="UP000236654">
    <property type="component" value="Unassembled WGS sequence"/>
</dbReference>
<name>A0A2I0QZ79_9FLAO</name>
<keyword evidence="2" id="KW-0472">Membrane</keyword>
<organism evidence="3 4">
    <name type="scientific">Brumimicrobium salinarum</name>
    <dbReference type="NCBI Taxonomy" id="2058658"/>
    <lineage>
        <taxon>Bacteria</taxon>
        <taxon>Pseudomonadati</taxon>
        <taxon>Bacteroidota</taxon>
        <taxon>Flavobacteriia</taxon>
        <taxon>Flavobacteriales</taxon>
        <taxon>Crocinitomicaceae</taxon>
        <taxon>Brumimicrobium</taxon>
    </lineage>
</organism>
<feature type="compositionally biased region" description="Basic and acidic residues" evidence="1">
    <location>
        <begin position="34"/>
        <end position="43"/>
    </location>
</feature>
<evidence type="ECO:0000256" key="1">
    <source>
        <dbReference type="SAM" id="MobiDB-lite"/>
    </source>
</evidence>
<evidence type="ECO:0000313" key="3">
    <source>
        <dbReference type="EMBL" id="PKR79632.1"/>
    </source>
</evidence>
<comment type="caution">
    <text evidence="3">The sequence shown here is derived from an EMBL/GenBank/DDBJ whole genome shotgun (WGS) entry which is preliminary data.</text>
</comment>
<feature type="transmembrane region" description="Helical" evidence="2">
    <location>
        <begin position="132"/>
        <end position="154"/>
    </location>
</feature>
<feature type="transmembrane region" description="Helical" evidence="2">
    <location>
        <begin position="160"/>
        <end position="187"/>
    </location>
</feature>